<protein>
    <submittedName>
        <fullName evidence="3">Uncharacterized protein</fullName>
    </submittedName>
</protein>
<dbReference type="Proteomes" id="UP000887574">
    <property type="component" value="Unplaced"/>
</dbReference>
<evidence type="ECO:0000256" key="1">
    <source>
        <dbReference type="SAM" id="MobiDB-lite"/>
    </source>
</evidence>
<feature type="region of interest" description="Disordered" evidence="1">
    <location>
        <begin position="207"/>
        <end position="230"/>
    </location>
</feature>
<name>A0A915E3L7_9BILA</name>
<dbReference type="WBParaSite" id="jg25837">
    <property type="protein sequence ID" value="jg25837"/>
    <property type="gene ID" value="jg25837"/>
</dbReference>
<dbReference type="AlphaFoldDB" id="A0A915E3L7"/>
<evidence type="ECO:0000313" key="3">
    <source>
        <dbReference type="WBParaSite" id="jg25837"/>
    </source>
</evidence>
<keyword evidence="2" id="KW-1185">Reference proteome</keyword>
<reference evidence="3" key="1">
    <citation type="submission" date="2022-11" db="UniProtKB">
        <authorList>
            <consortium name="WormBaseParasite"/>
        </authorList>
    </citation>
    <scope>IDENTIFICATION</scope>
</reference>
<proteinExistence type="predicted"/>
<accession>A0A915E3L7</accession>
<evidence type="ECO:0000313" key="2">
    <source>
        <dbReference type="Proteomes" id="UP000887574"/>
    </source>
</evidence>
<organism evidence="2 3">
    <name type="scientific">Ditylenchus dipsaci</name>
    <dbReference type="NCBI Taxonomy" id="166011"/>
    <lineage>
        <taxon>Eukaryota</taxon>
        <taxon>Metazoa</taxon>
        <taxon>Ecdysozoa</taxon>
        <taxon>Nematoda</taxon>
        <taxon>Chromadorea</taxon>
        <taxon>Rhabditida</taxon>
        <taxon>Tylenchina</taxon>
        <taxon>Tylenchomorpha</taxon>
        <taxon>Sphaerularioidea</taxon>
        <taxon>Anguinidae</taxon>
        <taxon>Anguininae</taxon>
        <taxon>Ditylenchus</taxon>
    </lineage>
</organism>
<sequence length="298" mass="32741">MDKNLLNTESGFLSEHNCEASEYREYYSFTKPEVEALLEEHGVPAPIKDAAPLFYGGYKSFSTRTRFSKTDDVPEASYYCPRSICELIAADEFQIDGNSLPLKIQRLSLDASEFAALKTLAKRKYDYDHIVSEPMKAIILKYLLVTGHLTISDAGTVRLPNEEMRMLDVASALSNLLLDQSLDVERLEETLISLPLACSVLCRGSRNPKARNRGGACGQEETSSKDQGSKVRADIVMLSTSTGIGAVIEMKYDGAPAGTQVCSNLCCAHSSAYYKVSWRNVTPNNEVQITISAEPNAG</sequence>